<reference evidence="2" key="2">
    <citation type="journal article" date="2009" name="Fungal Genet. Biol.">
        <title>The 2008 update of the Aspergillus nidulans genome annotation: a community effort.</title>
        <authorList>
            <person name="Wortman J.R."/>
            <person name="Gilsenan J.M."/>
            <person name="Joardar V."/>
            <person name="Deegan J."/>
            <person name="Clutterbuck J."/>
            <person name="Andersen M.R."/>
            <person name="Archer D."/>
            <person name="Bencina M."/>
            <person name="Braus G."/>
            <person name="Coutinho P."/>
            <person name="von Dohren H."/>
            <person name="Doonan J."/>
            <person name="Driessen A.J."/>
            <person name="Durek P."/>
            <person name="Espeso E."/>
            <person name="Fekete E."/>
            <person name="Flipphi M."/>
            <person name="Estrada C.G."/>
            <person name="Geysens S."/>
            <person name="Goldman G."/>
            <person name="de Groot P.W."/>
            <person name="Hansen K."/>
            <person name="Harris S.D."/>
            <person name="Heinekamp T."/>
            <person name="Helmstaedt K."/>
            <person name="Henrissat B."/>
            <person name="Hofmann G."/>
            <person name="Homan T."/>
            <person name="Horio T."/>
            <person name="Horiuchi H."/>
            <person name="James S."/>
            <person name="Jones M."/>
            <person name="Karaffa L."/>
            <person name="Karanyi Z."/>
            <person name="Kato M."/>
            <person name="Keller N."/>
            <person name="Kelly D.E."/>
            <person name="Kiel J.A."/>
            <person name="Kim J.M."/>
            <person name="van der Klei I.J."/>
            <person name="Klis F.M."/>
            <person name="Kovalchuk A."/>
            <person name="Krasevec N."/>
            <person name="Kubicek C.P."/>
            <person name="Liu B."/>
            <person name="Maccabe A."/>
            <person name="Meyer V."/>
            <person name="Mirabito P."/>
            <person name="Miskei M."/>
            <person name="Mos M."/>
            <person name="Mullins J."/>
            <person name="Nelson D.R."/>
            <person name="Nielsen J."/>
            <person name="Oakley B.R."/>
            <person name="Osmani S.A."/>
            <person name="Pakula T."/>
            <person name="Paszewski A."/>
            <person name="Paulsen I."/>
            <person name="Pilsyk S."/>
            <person name="Pocsi I."/>
            <person name="Punt P.J."/>
            <person name="Ram A.F."/>
            <person name="Ren Q."/>
            <person name="Robellet X."/>
            <person name="Robson G."/>
            <person name="Seiboth B."/>
            <person name="van Solingen P."/>
            <person name="Specht T."/>
            <person name="Sun J."/>
            <person name="Taheri-Talesh N."/>
            <person name="Takeshita N."/>
            <person name="Ussery D."/>
            <person name="vanKuyk P.A."/>
            <person name="Visser H."/>
            <person name="van de Vondervoort P.J."/>
            <person name="de Vries R.P."/>
            <person name="Walton J."/>
            <person name="Xiang X."/>
            <person name="Xiong Y."/>
            <person name="Zeng A.P."/>
            <person name="Brandt B.W."/>
            <person name="Cornell M.J."/>
            <person name="van den Hondel C.A."/>
            <person name="Visser J."/>
            <person name="Oliver S.G."/>
            <person name="Turner G."/>
        </authorList>
    </citation>
    <scope>GENOME REANNOTATION</scope>
    <source>
        <strain evidence="2">FGSC A4 / ATCC 38163 / CBS 112.46 / NRRL 194 / M139</strain>
    </source>
</reference>
<evidence type="ECO:0000313" key="2">
    <source>
        <dbReference type="Proteomes" id="UP000000560"/>
    </source>
</evidence>
<dbReference type="HOGENOM" id="CLU_3384739_0_0_1"/>
<proteinExistence type="predicted"/>
<reference evidence="2" key="1">
    <citation type="journal article" date="2005" name="Nature">
        <title>Sequencing of Aspergillus nidulans and comparative analysis with A. fumigatus and A. oryzae.</title>
        <authorList>
            <person name="Galagan J.E."/>
            <person name="Calvo S.E."/>
            <person name="Cuomo C."/>
            <person name="Ma L.J."/>
            <person name="Wortman J.R."/>
            <person name="Batzoglou S."/>
            <person name="Lee S.I."/>
            <person name="Basturkmen M."/>
            <person name="Spevak C.C."/>
            <person name="Clutterbuck J."/>
            <person name="Kapitonov V."/>
            <person name="Jurka J."/>
            <person name="Scazzocchio C."/>
            <person name="Farman M."/>
            <person name="Butler J."/>
            <person name="Purcell S."/>
            <person name="Harris S."/>
            <person name="Braus G.H."/>
            <person name="Draht O."/>
            <person name="Busch S."/>
            <person name="D'Enfert C."/>
            <person name="Bouchier C."/>
            <person name="Goldman G.H."/>
            <person name="Bell-Pedersen D."/>
            <person name="Griffiths-Jones S."/>
            <person name="Doonan J.H."/>
            <person name="Yu J."/>
            <person name="Vienken K."/>
            <person name="Pain A."/>
            <person name="Freitag M."/>
            <person name="Selker E.U."/>
            <person name="Archer D.B."/>
            <person name="Penalva M.A."/>
            <person name="Oakley B.R."/>
            <person name="Momany M."/>
            <person name="Tanaka T."/>
            <person name="Kumagai T."/>
            <person name="Asai K."/>
            <person name="Machida M."/>
            <person name="Nierman W.C."/>
            <person name="Denning D.W."/>
            <person name="Caddick M."/>
            <person name="Hynes M."/>
            <person name="Paoletti M."/>
            <person name="Fischer R."/>
            <person name="Miller B."/>
            <person name="Dyer P."/>
            <person name="Sachs M.S."/>
            <person name="Osmani S.A."/>
            <person name="Birren B.W."/>
        </authorList>
    </citation>
    <scope>NUCLEOTIDE SEQUENCE [LARGE SCALE GENOMIC DNA]</scope>
    <source>
        <strain evidence="2">FGSC A4 / ATCC 38163 / CBS 112.46 / NRRL 194 / M139</strain>
    </source>
</reference>
<dbReference type="AlphaFoldDB" id="C8V6W9"/>
<sequence length="33" mass="3563">MSSFILSAFSLPCCKPSSTDSSNIKICIYKGFS</sequence>
<dbReference type="RefSeq" id="XP_050467265.1">
    <property type="nucleotide sequence ID" value="XM_050611216.1"/>
</dbReference>
<dbReference type="EMBL" id="BN001302">
    <property type="protein sequence ID" value="CBF74002.1"/>
    <property type="molecule type" value="Genomic_DNA"/>
</dbReference>
<dbReference type="InParanoid" id="C8V6W9"/>
<gene>
    <name evidence="1" type="ORF">ANIA_11591</name>
</gene>
<keyword evidence="2" id="KW-1185">Reference proteome</keyword>
<protein>
    <submittedName>
        <fullName evidence="1">Uncharacterized protein</fullName>
    </submittedName>
</protein>
<dbReference type="KEGG" id="ani:ANIA_11591"/>
<dbReference type="Proteomes" id="UP000000560">
    <property type="component" value="Chromosome II"/>
</dbReference>
<evidence type="ECO:0000313" key="1">
    <source>
        <dbReference type="EMBL" id="CBF74002.1"/>
    </source>
</evidence>
<organism evidence="1 2">
    <name type="scientific">Emericella nidulans (strain FGSC A4 / ATCC 38163 / CBS 112.46 / NRRL 194 / M139)</name>
    <name type="common">Aspergillus nidulans</name>
    <dbReference type="NCBI Taxonomy" id="227321"/>
    <lineage>
        <taxon>Eukaryota</taxon>
        <taxon>Fungi</taxon>
        <taxon>Dikarya</taxon>
        <taxon>Ascomycota</taxon>
        <taxon>Pezizomycotina</taxon>
        <taxon>Eurotiomycetes</taxon>
        <taxon>Eurotiomycetidae</taxon>
        <taxon>Eurotiales</taxon>
        <taxon>Aspergillaceae</taxon>
        <taxon>Aspergillus</taxon>
        <taxon>Aspergillus subgen. Nidulantes</taxon>
    </lineage>
</organism>
<accession>C8V6W9</accession>
<name>C8V6W9_EMENI</name>
<dbReference type="GeneID" id="74897154"/>